<dbReference type="ExpressionAtlas" id="M8AKC4">
    <property type="expression patterns" value="baseline"/>
</dbReference>
<evidence type="ECO:0000313" key="1">
    <source>
        <dbReference type="EnsemblPlants" id="EMT04946"/>
    </source>
</evidence>
<protein>
    <submittedName>
        <fullName evidence="1">Uncharacterized protein</fullName>
    </submittedName>
</protein>
<name>M8AKC4_AEGTA</name>
<organism evidence="1">
    <name type="scientific">Aegilops tauschii</name>
    <name type="common">Tausch's goatgrass</name>
    <name type="synonym">Aegilops squarrosa</name>
    <dbReference type="NCBI Taxonomy" id="37682"/>
    <lineage>
        <taxon>Eukaryota</taxon>
        <taxon>Viridiplantae</taxon>
        <taxon>Streptophyta</taxon>
        <taxon>Embryophyta</taxon>
        <taxon>Tracheophyta</taxon>
        <taxon>Spermatophyta</taxon>
        <taxon>Magnoliopsida</taxon>
        <taxon>Liliopsida</taxon>
        <taxon>Poales</taxon>
        <taxon>Poaceae</taxon>
        <taxon>BOP clade</taxon>
        <taxon>Pooideae</taxon>
        <taxon>Triticodae</taxon>
        <taxon>Triticeae</taxon>
        <taxon>Triticinae</taxon>
        <taxon>Aegilops</taxon>
    </lineage>
</organism>
<sequence length="147" mass="17015">MEARELENVLSSDKRLPLLLPKFPIMNLVDHDVVCFVLNNRNDTFWLVEVNLRKKALGAVTLYTNEEKENQAAAEEHLTWDDIVRNTFFTTVSVNPISFIPSQFIMYLDRHAIKSLGFSKKLEEEEVKRAIENGWIKDSMGDVEEIC</sequence>
<reference evidence="1" key="1">
    <citation type="submission" date="2015-06" db="UniProtKB">
        <authorList>
            <consortium name="EnsemblPlants"/>
        </authorList>
    </citation>
    <scope>IDENTIFICATION</scope>
</reference>
<dbReference type="EnsemblPlants" id="EMT04946">
    <property type="protein sequence ID" value="EMT04946"/>
    <property type="gene ID" value="F775_03640"/>
</dbReference>
<dbReference type="AlphaFoldDB" id="M8AKC4"/>
<accession>M8AKC4</accession>
<proteinExistence type="predicted"/>